<dbReference type="AlphaFoldDB" id="A0AAD6XHB4"/>
<dbReference type="PANTHER" id="PTHR10629:SF52">
    <property type="entry name" value="DNA (CYTOSINE-5)-METHYLTRANSFERASE 1"/>
    <property type="match status" value="1"/>
</dbReference>
<dbReference type="PROSITE" id="PS00095">
    <property type="entry name" value="C5_MTASE_2"/>
    <property type="match status" value="1"/>
</dbReference>
<dbReference type="EC" id="2.1.1.37" evidence="2"/>
<evidence type="ECO:0000256" key="10">
    <source>
        <dbReference type="SAM" id="MobiDB-lite"/>
    </source>
</evidence>
<feature type="region of interest" description="Disordered" evidence="10">
    <location>
        <begin position="128"/>
        <end position="148"/>
    </location>
</feature>
<keyword evidence="4 9" id="KW-0808">Transferase</keyword>
<dbReference type="InterPro" id="IPR018247">
    <property type="entry name" value="EF_Hand_1_Ca_BS"/>
</dbReference>
<evidence type="ECO:0000256" key="2">
    <source>
        <dbReference type="ARBA" id="ARBA00011975"/>
    </source>
</evidence>
<evidence type="ECO:0000256" key="9">
    <source>
        <dbReference type="PROSITE-ProRule" id="PRU01016"/>
    </source>
</evidence>
<dbReference type="GO" id="GO:0006346">
    <property type="term" value="P:DNA methylation-dependent constitutive heterochromatin formation"/>
    <property type="evidence" value="ECO:0007669"/>
    <property type="project" value="InterPro"/>
</dbReference>
<keyword evidence="8" id="KW-0539">Nucleus</keyword>
<dbReference type="Gene3D" id="3.40.50.150">
    <property type="entry name" value="Vaccinia Virus protein VP39"/>
    <property type="match status" value="1"/>
</dbReference>
<evidence type="ECO:0000256" key="4">
    <source>
        <dbReference type="ARBA" id="ARBA00022679"/>
    </source>
</evidence>
<dbReference type="InterPro" id="IPR001525">
    <property type="entry name" value="C5_MeTfrase"/>
</dbReference>
<evidence type="ECO:0000256" key="6">
    <source>
        <dbReference type="ARBA" id="ARBA00022737"/>
    </source>
</evidence>
<comment type="caution">
    <text evidence="9">Lacks conserved residue(s) required for the propagation of feature annotation.</text>
</comment>
<dbReference type="PANTHER" id="PTHR10629">
    <property type="entry name" value="CYTOSINE-SPECIFIC METHYLTRANSFERASE"/>
    <property type="match status" value="1"/>
</dbReference>
<evidence type="ECO:0000313" key="13">
    <source>
        <dbReference type="Proteomes" id="UP001222325"/>
    </source>
</evidence>
<dbReference type="Proteomes" id="UP001222325">
    <property type="component" value="Unassembled WGS sequence"/>
</dbReference>
<dbReference type="Pfam" id="PF12047">
    <property type="entry name" value="DNMT1-RFD"/>
    <property type="match status" value="1"/>
</dbReference>
<dbReference type="PROSITE" id="PS51679">
    <property type="entry name" value="SAM_MT_C5"/>
    <property type="match status" value="1"/>
</dbReference>
<comment type="similarity">
    <text evidence="9">Belongs to the class I-like SAM-binding methyltransferase superfamily. C5-methyltransferase family.</text>
</comment>
<keyword evidence="7" id="KW-0238">DNA-binding</keyword>
<dbReference type="InterPro" id="IPR029063">
    <property type="entry name" value="SAM-dependent_MTases_sf"/>
</dbReference>
<accession>A0AAD6XHB4</accession>
<proteinExistence type="inferred from homology"/>
<dbReference type="GO" id="GO:0003886">
    <property type="term" value="F:DNA (cytosine-5-)-methyltransferase activity"/>
    <property type="evidence" value="ECO:0007669"/>
    <property type="project" value="UniProtKB-EC"/>
</dbReference>
<dbReference type="SMART" id="SM00439">
    <property type="entry name" value="BAH"/>
    <property type="match status" value="1"/>
</dbReference>
<sequence length="1188" mass="134354">MIRTWTLQPPGSRASRSTPEDPVLQTARYLLLSLTSPALTSRLKHPTQICNLFQSTIPDRIVLDQNDTDHIEEDELDEVFAETSGEGTPIRRLRDFTLFRSADLQMISALKLLDSRLSDGVYGASGIVSPVKEENSDSESQEIQSEDDDDYYVHSQRVRFLKVTEFNVHDFRDDELDGNIYIKTELAWYIVEAPSDTYRSLWTPLWVRHRLAHLFIESCLNQPRITYEQFVESLKSPDLDDRLTASAFESDDVMAYITQAAHSVHEAGARIDRVPLFRELTSRPLRTVSSSPSKRGTSSKRVTPSKDSEIYVTPVIGRVVMRHLVGGAQVSVVGAKLEKANRDLVHELHDVLEHHDDPESMRWKMDGKHICGVVMDGVTYKAGDVVAVAPGIDGDDDRNGGELSASLHCVNSYANEVWFCRIQYFFDHPHNKDRGQPQKMFHAQWFTHGSRTFLQEVSHSQELFLLNECDDIAVATIYRRCEVNFLDLNTVEEPDEFDPQARNYFCQYACSRRSGNRTDLHRLLYDETSHDLVTLPDEEECRQLNNRLPAHRPCISCGRREEKKCIETVRVIDDGVAHLGRVYHVGDFVYVKPDIAKKQGFVLFIAQVRDIDPKSKLLRVRYYKRYDDDERRLYQTRRSNRVAVQDLDGICFVQYLDPAEPLGRDSAERWIELHSDNFYLNEKERADGLNGLEKLVHFEQCVECLEDHIQALDACAGGLSQGLGKSGFLRTDWAVERSIPAAETFRLNHPETKVLCADINALLRYAAERQDGKNVAPLRSTDGKVILDEYVPRPGFGPDAVVGGERLAADHRVKALVGPTGTRPVTEDDPRSALPFTMLSIVELYQPRFFLLENVIGLLQHKVTTDQAADGVRMRMAMLKLICRGLIALGYQVRFKPLQAGQWGAPQSRERLIFFGAKRGCKLPEFPVPTHAFHKSANEYKLFLNNDFIPPPRRGQGIDNHIFAPHASITIEDAIGDLPQFDWKNPHNIIAETPADEKEQHAREAQGIRQCNADQAPVGFPNPVPYALPPKTRYQRTMRQNAPMLLAHHVTDRGSDFVQEATTSLPTKLLASTLKLTKDSKQCFGRLDAKGHFKTAMTTVMPRSRGSFVLHPTQKRPISVVEAKRAQGFNDGYILWSDKKNPSAQIKDYYRHVGNAVPVPLAAALGQTLETAVVQTSMRSSRASSPSL</sequence>
<dbReference type="Pfam" id="PF01426">
    <property type="entry name" value="BAH"/>
    <property type="match status" value="1"/>
</dbReference>
<keyword evidence="3 9" id="KW-0489">Methyltransferase</keyword>
<dbReference type="PRINTS" id="PR00105">
    <property type="entry name" value="C5METTRFRASE"/>
</dbReference>
<comment type="subcellular location">
    <subcellularLocation>
        <location evidence="1">Nucleus</location>
    </subcellularLocation>
</comment>
<evidence type="ECO:0000256" key="1">
    <source>
        <dbReference type="ARBA" id="ARBA00004123"/>
    </source>
</evidence>
<organism evidence="12 13">
    <name type="scientific">Mycena belliarum</name>
    <dbReference type="NCBI Taxonomy" id="1033014"/>
    <lineage>
        <taxon>Eukaryota</taxon>
        <taxon>Fungi</taxon>
        <taxon>Dikarya</taxon>
        <taxon>Basidiomycota</taxon>
        <taxon>Agaricomycotina</taxon>
        <taxon>Agaricomycetes</taxon>
        <taxon>Agaricomycetidae</taxon>
        <taxon>Agaricales</taxon>
        <taxon>Marasmiineae</taxon>
        <taxon>Mycenaceae</taxon>
        <taxon>Mycena</taxon>
    </lineage>
</organism>
<feature type="region of interest" description="Disordered" evidence="10">
    <location>
        <begin position="1"/>
        <end position="20"/>
    </location>
</feature>
<evidence type="ECO:0000313" key="12">
    <source>
        <dbReference type="EMBL" id="KAJ7079074.1"/>
    </source>
</evidence>
<dbReference type="InterPro" id="IPR031303">
    <property type="entry name" value="C5_meth_CS"/>
</dbReference>
<feature type="compositionally biased region" description="Acidic residues" evidence="10">
    <location>
        <begin position="136"/>
        <end position="148"/>
    </location>
</feature>
<dbReference type="Gene3D" id="2.30.30.490">
    <property type="match status" value="2"/>
</dbReference>
<evidence type="ECO:0000256" key="8">
    <source>
        <dbReference type="ARBA" id="ARBA00023242"/>
    </source>
</evidence>
<keyword evidence="13" id="KW-1185">Reference proteome</keyword>
<dbReference type="GO" id="GO:0005634">
    <property type="term" value="C:nucleus"/>
    <property type="evidence" value="ECO:0007669"/>
    <property type="project" value="UniProtKB-SubCell"/>
</dbReference>
<keyword evidence="5 9" id="KW-0949">S-adenosyl-L-methionine</keyword>
<evidence type="ECO:0000256" key="7">
    <source>
        <dbReference type="ARBA" id="ARBA00023125"/>
    </source>
</evidence>
<dbReference type="SUPFAM" id="SSF53335">
    <property type="entry name" value="S-adenosyl-L-methionine-dependent methyltransferases"/>
    <property type="match status" value="1"/>
</dbReference>
<dbReference type="GO" id="GO:0003677">
    <property type="term" value="F:DNA binding"/>
    <property type="evidence" value="ECO:0007669"/>
    <property type="project" value="UniProtKB-KW"/>
</dbReference>
<reference evidence="12" key="1">
    <citation type="submission" date="2023-03" db="EMBL/GenBank/DDBJ databases">
        <title>Massive genome expansion in bonnet fungi (Mycena s.s.) driven by repeated elements and novel gene families across ecological guilds.</title>
        <authorList>
            <consortium name="Lawrence Berkeley National Laboratory"/>
            <person name="Harder C.B."/>
            <person name="Miyauchi S."/>
            <person name="Viragh M."/>
            <person name="Kuo A."/>
            <person name="Thoen E."/>
            <person name="Andreopoulos B."/>
            <person name="Lu D."/>
            <person name="Skrede I."/>
            <person name="Drula E."/>
            <person name="Henrissat B."/>
            <person name="Morin E."/>
            <person name="Kohler A."/>
            <person name="Barry K."/>
            <person name="LaButti K."/>
            <person name="Morin E."/>
            <person name="Salamov A."/>
            <person name="Lipzen A."/>
            <person name="Mereny Z."/>
            <person name="Hegedus B."/>
            <person name="Baldrian P."/>
            <person name="Stursova M."/>
            <person name="Weitz H."/>
            <person name="Taylor A."/>
            <person name="Grigoriev I.V."/>
            <person name="Nagy L.G."/>
            <person name="Martin F."/>
            <person name="Kauserud H."/>
        </authorList>
    </citation>
    <scope>NUCLEOTIDE SEQUENCE</scope>
    <source>
        <strain evidence="12">CBHHK173m</strain>
    </source>
</reference>
<keyword evidence="6" id="KW-0677">Repeat</keyword>
<gene>
    <name evidence="12" type="ORF">B0H15DRAFT_804573</name>
</gene>
<evidence type="ECO:0000259" key="11">
    <source>
        <dbReference type="PROSITE" id="PS51038"/>
    </source>
</evidence>
<comment type="caution">
    <text evidence="12">The sequence shown here is derived from an EMBL/GenBank/DDBJ whole genome shotgun (WGS) entry which is preliminary data.</text>
</comment>
<dbReference type="PROSITE" id="PS51038">
    <property type="entry name" value="BAH"/>
    <property type="match status" value="1"/>
</dbReference>
<evidence type="ECO:0000256" key="5">
    <source>
        <dbReference type="ARBA" id="ARBA00022691"/>
    </source>
</evidence>
<name>A0AAD6XHB4_9AGAR</name>
<dbReference type="GO" id="GO:0032259">
    <property type="term" value="P:methylation"/>
    <property type="evidence" value="ECO:0007669"/>
    <property type="project" value="UniProtKB-KW"/>
</dbReference>
<dbReference type="EMBL" id="JARJCN010000062">
    <property type="protein sequence ID" value="KAJ7079074.1"/>
    <property type="molecule type" value="Genomic_DNA"/>
</dbReference>
<dbReference type="InterPro" id="IPR022702">
    <property type="entry name" value="Cytosine_MeTrfase1_RFD"/>
</dbReference>
<dbReference type="Pfam" id="PF00145">
    <property type="entry name" value="DNA_methylase"/>
    <property type="match status" value="1"/>
</dbReference>
<dbReference type="InterPro" id="IPR050390">
    <property type="entry name" value="C5-Methyltransferase"/>
</dbReference>
<feature type="compositionally biased region" description="Polar residues" evidence="10">
    <location>
        <begin position="1"/>
        <end position="17"/>
    </location>
</feature>
<dbReference type="InterPro" id="IPR043151">
    <property type="entry name" value="BAH_sf"/>
</dbReference>
<dbReference type="GO" id="GO:0003682">
    <property type="term" value="F:chromatin binding"/>
    <property type="evidence" value="ECO:0007669"/>
    <property type="project" value="InterPro"/>
</dbReference>
<dbReference type="PIRSF" id="PIRSF037404">
    <property type="entry name" value="DNMT1"/>
    <property type="match status" value="1"/>
</dbReference>
<feature type="compositionally biased region" description="Low complexity" evidence="10">
    <location>
        <begin position="289"/>
        <end position="301"/>
    </location>
</feature>
<dbReference type="GO" id="GO:0044027">
    <property type="term" value="P:negative regulation of gene expression via chromosomal CpG island methylation"/>
    <property type="evidence" value="ECO:0007669"/>
    <property type="project" value="TreeGrafter"/>
</dbReference>
<feature type="region of interest" description="Disordered" evidence="10">
    <location>
        <begin position="285"/>
        <end position="305"/>
    </location>
</feature>
<dbReference type="Gene3D" id="3.90.120.10">
    <property type="entry name" value="DNA Methylase, subunit A, domain 2"/>
    <property type="match status" value="1"/>
</dbReference>
<dbReference type="PROSITE" id="PS00018">
    <property type="entry name" value="EF_HAND_1"/>
    <property type="match status" value="1"/>
</dbReference>
<evidence type="ECO:0000256" key="3">
    <source>
        <dbReference type="ARBA" id="ARBA00022603"/>
    </source>
</evidence>
<feature type="domain" description="BAH" evidence="11">
    <location>
        <begin position="378"/>
        <end position="521"/>
    </location>
</feature>
<protein>
    <recommendedName>
        <fullName evidence="2">DNA (cytosine-5-)-methyltransferase</fullName>
        <ecNumber evidence="2">2.1.1.37</ecNumber>
    </recommendedName>
</protein>
<dbReference type="InterPro" id="IPR001025">
    <property type="entry name" value="BAH_dom"/>
</dbReference>